<dbReference type="InterPro" id="IPR005248">
    <property type="entry name" value="NadD/NMNAT"/>
</dbReference>
<comment type="caution">
    <text evidence="13">The sequence shown here is derived from an EMBL/GenBank/DDBJ whole genome shotgun (WGS) entry which is preliminary data.</text>
</comment>
<evidence type="ECO:0000256" key="5">
    <source>
        <dbReference type="ARBA" id="ARBA00022679"/>
    </source>
</evidence>
<dbReference type="EC" id="2.7.7.18" evidence="11"/>
<dbReference type="PANTHER" id="PTHR39321:SF3">
    <property type="entry name" value="PHOSPHOPANTETHEINE ADENYLYLTRANSFERASE"/>
    <property type="match status" value="1"/>
</dbReference>
<keyword evidence="8 11" id="KW-0067">ATP-binding</keyword>
<dbReference type="Proteomes" id="UP000444174">
    <property type="component" value="Unassembled WGS sequence"/>
</dbReference>
<proteinExistence type="inferred from homology"/>
<evidence type="ECO:0000256" key="9">
    <source>
        <dbReference type="ARBA" id="ARBA00023027"/>
    </source>
</evidence>
<protein>
    <recommendedName>
        <fullName evidence="11">Probable nicotinate-nucleotide adenylyltransferase</fullName>
        <ecNumber evidence="11">2.7.7.18</ecNumber>
    </recommendedName>
    <alternativeName>
        <fullName evidence="11">Deamido-NAD(+) diphosphorylase</fullName>
    </alternativeName>
    <alternativeName>
        <fullName evidence="11">Deamido-NAD(+) pyrophosphorylase</fullName>
    </alternativeName>
    <alternativeName>
        <fullName evidence="11">Nicotinate mononucleotide adenylyltransferase</fullName>
        <shortName evidence="11">NaMN adenylyltransferase</shortName>
    </alternativeName>
</protein>
<keyword evidence="7 11" id="KW-0547">Nucleotide-binding</keyword>
<evidence type="ECO:0000256" key="10">
    <source>
        <dbReference type="ARBA" id="ARBA00048721"/>
    </source>
</evidence>
<keyword evidence="4 11" id="KW-0662">Pyridine nucleotide biosynthesis</keyword>
<keyword evidence="14" id="KW-1185">Reference proteome</keyword>
<dbReference type="EMBL" id="WIBF01000006">
    <property type="protein sequence ID" value="MQQ08975.1"/>
    <property type="molecule type" value="Genomic_DNA"/>
</dbReference>
<dbReference type="Gene3D" id="3.40.50.620">
    <property type="entry name" value="HUPs"/>
    <property type="match status" value="1"/>
</dbReference>
<evidence type="ECO:0000256" key="6">
    <source>
        <dbReference type="ARBA" id="ARBA00022695"/>
    </source>
</evidence>
<dbReference type="GO" id="GO:0005524">
    <property type="term" value="F:ATP binding"/>
    <property type="evidence" value="ECO:0007669"/>
    <property type="project" value="UniProtKB-KW"/>
</dbReference>
<evidence type="ECO:0000256" key="2">
    <source>
        <dbReference type="ARBA" id="ARBA00005019"/>
    </source>
</evidence>
<organism evidence="13 14">
    <name type="scientific">Tritonibacter litoralis</name>
    <dbReference type="NCBI Taxonomy" id="2662264"/>
    <lineage>
        <taxon>Bacteria</taxon>
        <taxon>Pseudomonadati</taxon>
        <taxon>Pseudomonadota</taxon>
        <taxon>Alphaproteobacteria</taxon>
        <taxon>Rhodobacterales</taxon>
        <taxon>Paracoccaceae</taxon>
        <taxon>Tritonibacter</taxon>
    </lineage>
</organism>
<evidence type="ECO:0000256" key="8">
    <source>
        <dbReference type="ARBA" id="ARBA00022840"/>
    </source>
</evidence>
<dbReference type="PANTHER" id="PTHR39321">
    <property type="entry name" value="NICOTINATE-NUCLEOTIDE ADENYLYLTRANSFERASE-RELATED"/>
    <property type="match status" value="1"/>
</dbReference>
<comment type="pathway">
    <text evidence="2 11">Cofactor biosynthesis; NAD(+) biosynthesis; deamido-NAD(+) from nicotinate D-ribonucleotide: step 1/1.</text>
</comment>
<evidence type="ECO:0000256" key="1">
    <source>
        <dbReference type="ARBA" id="ARBA00002324"/>
    </source>
</evidence>
<comment type="function">
    <text evidence="1 11">Catalyzes the reversible adenylation of nicotinate mononucleotide (NaMN) to nicotinic acid adenine dinucleotide (NaAD).</text>
</comment>
<dbReference type="Pfam" id="PF01467">
    <property type="entry name" value="CTP_transf_like"/>
    <property type="match status" value="1"/>
</dbReference>
<dbReference type="AlphaFoldDB" id="A0A843YH31"/>
<evidence type="ECO:0000256" key="4">
    <source>
        <dbReference type="ARBA" id="ARBA00022642"/>
    </source>
</evidence>
<dbReference type="GO" id="GO:0009435">
    <property type="term" value="P:NAD+ biosynthetic process"/>
    <property type="evidence" value="ECO:0007669"/>
    <property type="project" value="UniProtKB-UniRule"/>
</dbReference>
<dbReference type="UniPathway" id="UPA00253">
    <property type="reaction ID" value="UER00332"/>
</dbReference>
<gene>
    <name evidence="11" type="primary">nadD</name>
    <name evidence="13" type="ORF">GFB49_10965</name>
</gene>
<dbReference type="NCBIfam" id="TIGR00482">
    <property type="entry name" value="nicotinate (nicotinamide) nucleotide adenylyltransferase"/>
    <property type="match status" value="1"/>
</dbReference>
<sequence>MCISACVLHRLPHIRPGQTVGLLGGSFDPPHRGHVAISHAALRRFGLDHLFWLVSPGNPLKAHAPAPLARRIAVSREMQSHPRIHVSDIEAHLNTRYTAETLRLLRHAHPGVHFVWLMGADNLKHFHLWRDWREILDTVSVGVLARPGDQISARLSPAARMFRHKRLTGRQSQALARRGGSAWCFVNVPMVDLSSSEIRARGGWATERGQAAQIQENTKE</sequence>
<dbReference type="InterPro" id="IPR004821">
    <property type="entry name" value="Cyt_trans-like"/>
</dbReference>
<dbReference type="InterPro" id="IPR014729">
    <property type="entry name" value="Rossmann-like_a/b/a_fold"/>
</dbReference>
<evidence type="ECO:0000256" key="11">
    <source>
        <dbReference type="HAMAP-Rule" id="MF_00244"/>
    </source>
</evidence>
<dbReference type="HAMAP" id="MF_00244">
    <property type="entry name" value="NaMN_adenylyltr"/>
    <property type="match status" value="1"/>
</dbReference>
<dbReference type="SUPFAM" id="SSF52374">
    <property type="entry name" value="Nucleotidylyl transferase"/>
    <property type="match status" value="1"/>
</dbReference>
<comment type="catalytic activity">
    <reaction evidence="10 11">
        <text>nicotinate beta-D-ribonucleotide + ATP + H(+) = deamido-NAD(+) + diphosphate</text>
        <dbReference type="Rhea" id="RHEA:22860"/>
        <dbReference type="ChEBI" id="CHEBI:15378"/>
        <dbReference type="ChEBI" id="CHEBI:30616"/>
        <dbReference type="ChEBI" id="CHEBI:33019"/>
        <dbReference type="ChEBI" id="CHEBI:57502"/>
        <dbReference type="ChEBI" id="CHEBI:58437"/>
        <dbReference type="EC" id="2.7.7.18"/>
    </reaction>
</comment>
<keyword evidence="5 11" id="KW-0808">Transferase</keyword>
<dbReference type="CDD" id="cd02165">
    <property type="entry name" value="NMNAT"/>
    <property type="match status" value="1"/>
</dbReference>
<dbReference type="GO" id="GO:0004515">
    <property type="term" value="F:nicotinate-nucleotide adenylyltransferase activity"/>
    <property type="evidence" value="ECO:0007669"/>
    <property type="project" value="UniProtKB-UniRule"/>
</dbReference>
<reference evidence="13 14" key="1">
    <citation type="submission" date="2019-10" db="EMBL/GenBank/DDBJ databases">
        <title>Epibacterium sp. nov., isolated from seawater.</title>
        <authorList>
            <person name="Zhang X."/>
            <person name="Li N."/>
        </authorList>
    </citation>
    <scope>NUCLEOTIDE SEQUENCE [LARGE SCALE GENOMIC DNA]</scope>
    <source>
        <strain evidence="13 14">SM1979</strain>
    </source>
</reference>
<dbReference type="NCBIfam" id="NF000845">
    <property type="entry name" value="PRK00071.2-4"/>
    <property type="match status" value="1"/>
</dbReference>
<comment type="similarity">
    <text evidence="3 11">Belongs to the NadD family.</text>
</comment>
<feature type="domain" description="Cytidyltransferase-like" evidence="12">
    <location>
        <begin position="22"/>
        <end position="201"/>
    </location>
</feature>
<name>A0A843YH31_9RHOB</name>
<evidence type="ECO:0000256" key="7">
    <source>
        <dbReference type="ARBA" id="ARBA00022741"/>
    </source>
</evidence>
<accession>A0A843YH31</accession>
<evidence type="ECO:0000256" key="3">
    <source>
        <dbReference type="ARBA" id="ARBA00009014"/>
    </source>
</evidence>
<keyword evidence="9 11" id="KW-0520">NAD</keyword>
<dbReference type="NCBIfam" id="NF000843">
    <property type="entry name" value="PRK00071.2-2"/>
    <property type="match status" value="1"/>
</dbReference>
<evidence type="ECO:0000259" key="12">
    <source>
        <dbReference type="Pfam" id="PF01467"/>
    </source>
</evidence>
<keyword evidence="6 11" id="KW-0548">Nucleotidyltransferase</keyword>
<evidence type="ECO:0000313" key="13">
    <source>
        <dbReference type="EMBL" id="MQQ08975.1"/>
    </source>
</evidence>
<evidence type="ECO:0000313" key="14">
    <source>
        <dbReference type="Proteomes" id="UP000444174"/>
    </source>
</evidence>